<keyword evidence="5" id="KW-1185">Reference proteome</keyword>
<name>A0ABQ5AU53_9ASTR</name>
<accession>A0ABQ5AU53</accession>
<organism evidence="4 5">
    <name type="scientific">Tanacetum coccineum</name>
    <dbReference type="NCBI Taxonomy" id="301880"/>
    <lineage>
        <taxon>Eukaryota</taxon>
        <taxon>Viridiplantae</taxon>
        <taxon>Streptophyta</taxon>
        <taxon>Embryophyta</taxon>
        <taxon>Tracheophyta</taxon>
        <taxon>Spermatophyta</taxon>
        <taxon>Magnoliopsida</taxon>
        <taxon>eudicotyledons</taxon>
        <taxon>Gunneridae</taxon>
        <taxon>Pentapetalae</taxon>
        <taxon>asterids</taxon>
        <taxon>campanulids</taxon>
        <taxon>Asterales</taxon>
        <taxon>Asteraceae</taxon>
        <taxon>Asteroideae</taxon>
        <taxon>Anthemideae</taxon>
        <taxon>Anthemidinae</taxon>
        <taxon>Tanacetum</taxon>
    </lineage>
</organism>
<evidence type="ECO:0000313" key="4">
    <source>
        <dbReference type="EMBL" id="GJT04831.1"/>
    </source>
</evidence>
<reference evidence="4" key="1">
    <citation type="journal article" date="2022" name="Int. J. Mol. Sci.">
        <title>Draft Genome of Tanacetum Coccineum: Genomic Comparison of Closely Related Tanacetum-Family Plants.</title>
        <authorList>
            <person name="Yamashiro T."/>
            <person name="Shiraishi A."/>
            <person name="Nakayama K."/>
            <person name="Satake H."/>
        </authorList>
    </citation>
    <scope>NUCLEOTIDE SEQUENCE</scope>
</reference>
<dbReference type="EMBL" id="BQNB010012538">
    <property type="protein sequence ID" value="GJT04831.1"/>
    <property type="molecule type" value="Genomic_DNA"/>
</dbReference>
<dbReference type="InterPro" id="IPR054722">
    <property type="entry name" value="PolX-like_BBD"/>
</dbReference>
<evidence type="ECO:0000313" key="5">
    <source>
        <dbReference type="Proteomes" id="UP001151760"/>
    </source>
</evidence>
<feature type="coiled-coil region" evidence="1">
    <location>
        <begin position="329"/>
        <end position="370"/>
    </location>
</feature>
<evidence type="ECO:0000256" key="1">
    <source>
        <dbReference type="SAM" id="Coils"/>
    </source>
</evidence>
<proteinExistence type="predicted"/>
<dbReference type="Proteomes" id="UP001151760">
    <property type="component" value="Unassembled WGS sequence"/>
</dbReference>
<feature type="region of interest" description="Disordered" evidence="2">
    <location>
        <begin position="473"/>
        <end position="501"/>
    </location>
</feature>
<protein>
    <recommendedName>
        <fullName evidence="3">Retrovirus-related Pol polyprotein from transposon TNT 1-94-like beta-barrel domain-containing protein</fullName>
    </recommendedName>
</protein>
<feature type="domain" description="Retrovirus-related Pol polyprotein from transposon TNT 1-94-like beta-barrel" evidence="3">
    <location>
        <begin position="151"/>
        <end position="194"/>
    </location>
</feature>
<sequence>MVKPVWNNAQRVNHQNFAKKTHPCAKKNMVPRAVLMKSGLVSINTARQVNIAHSKTTVNAVRPMSYLSKITHSTVKRPIHKNTAFKNSNIDQRVNTVSGKKINTARPKAVVNVVKGNNVNVVKASACWVWKPKTKVLDHGNPQMDLQDQEVIDSGCSRHMTGNMSYLTDYEEIDRGYVAFGGNPKGGKITGKGKSNKSVRLVMEKFFGMELELMLLTQINASRHKLTTARSDLQLEDEEGVDCLPNATIFRQLALMGPKTTAWNEFSSTMASAIICLATNQKFNFSKFIFESMIRNLENVSGKFLMYSSSLGTTLGGGPRCQETMRLKLNKLMELCTNLQKKVLDLEKTKTSQANEIASLKRKVKKLEQKKRSRTHGLKRLYKVSLTARVESSGDEESLDDVDNEMCDVNALNGEEVFVAGQNENVVEEIVDAAQVSTSATTVTITTKEITLAQALEALKTPKPKVKGIVLQDPGESTTTTTTISSQAKRAEEKRNKPPTKTQQKKIIITYLKNMEGWKQKDLKSKDFISIKELFDKAFTRVNMFVDFRTELVDGSSKRAGEELEQESTKKQKVDEDKEIAELQSLMEVISDEEEVAIDVVPLATKSPSIVDWKIHKERKKNYCLIVRADGKSQMYRVFSQMLKSFTREDLEDLYKLVKAKYESTRPVEELDLVLWNDLKTMFEPHVEDEIWKLQQRYNVLSWKLFDSCGVHCLSLQSGMIYMLGRIVMIKSLLNGASITVALIDVNVAQSKLVLLENFNENYSKCLRLLVKLQLPIQS</sequence>
<gene>
    <name evidence="4" type="ORF">Tco_0839293</name>
</gene>
<comment type="caution">
    <text evidence="4">The sequence shown here is derived from an EMBL/GenBank/DDBJ whole genome shotgun (WGS) entry which is preliminary data.</text>
</comment>
<keyword evidence="1" id="KW-0175">Coiled coil</keyword>
<evidence type="ECO:0000256" key="2">
    <source>
        <dbReference type="SAM" id="MobiDB-lite"/>
    </source>
</evidence>
<evidence type="ECO:0000259" key="3">
    <source>
        <dbReference type="Pfam" id="PF22936"/>
    </source>
</evidence>
<dbReference type="Pfam" id="PF22936">
    <property type="entry name" value="Pol_BBD"/>
    <property type="match status" value="1"/>
</dbReference>
<reference evidence="4" key="2">
    <citation type="submission" date="2022-01" db="EMBL/GenBank/DDBJ databases">
        <authorList>
            <person name="Yamashiro T."/>
            <person name="Shiraishi A."/>
            <person name="Satake H."/>
            <person name="Nakayama K."/>
        </authorList>
    </citation>
    <scope>NUCLEOTIDE SEQUENCE</scope>
</reference>